<keyword evidence="4 8" id="KW-0812">Transmembrane</keyword>
<feature type="transmembrane region" description="Helical" evidence="8">
    <location>
        <begin position="327"/>
        <end position="348"/>
    </location>
</feature>
<evidence type="ECO:0000256" key="2">
    <source>
        <dbReference type="ARBA" id="ARBA00010992"/>
    </source>
</evidence>
<evidence type="ECO:0000256" key="5">
    <source>
        <dbReference type="ARBA" id="ARBA00022989"/>
    </source>
</evidence>
<feature type="domain" description="Major facilitator superfamily (MFS) profile" evidence="9">
    <location>
        <begin position="24"/>
        <end position="445"/>
    </location>
</feature>
<feature type="transmembrane region" description="Helical" evidence="8">
    <location>
        <begin position="293"/>
        <end position="315"/>
    </location>
</feature>
<evidence type="ECO:0000259" key="9">
    <source>
        <dbReference type="PROSITE" id="PS50850"/>
    </source>
</evidence>
<dbReference type="PROSITE" id="PS00216">
    <property type="entry name" value="SUGAR_TRANSPORT_1"/>
    <property type="match status" value="1"/>
</dbReference>
<feature type="transmembrane region" description="Helical" evidence="8">
    <location>
        <begin position="422"/>
        <end position="441"/>
    </location>
</feature>
<feature type="transmembrane region" description="Helical" evidence="8">
    <location>
        <begin position="354"/>
        <end position="378"/>
    </location>
</feature>
<feature type="transmembrane region" description="Helical" evidence="8">
    <location>
        <begin position="91"/>
        <end position="109"/>
    </location>
</feature>
<feature type="transmembrane region" description="Helical" evidence="8">
    <location>
        <begin position="390"/>
        <end position="410"/>
    </location>
</feature>
<dbReference type="InterPro" id="IPR036259">
    <property type="entry name" value="MFS_trans_sf"/>
</dbReference>
<dbReference type="NCBIfam" id="TIGR00879">
    <property type="entry name" value="SP"/>
    <property type="match status" value="1"/>
</dbReference>
<reference evidence="10 11" key="1">
    <citation type="submission" date="2022-06" db="EMBL/GenBank/DDBJ databases">
        <title>Endosaccharibacter gen. nov., sp. nov., endophytic bacteria isolated from sugarcane.</title>
        <authorList>
            <person name="Pitiwittayakul N."/>
            <person name="Yukphan P."/>
            <person name="Charoenyingcharoen P."/>
            <person name="Tanasupawat S."/>
        </authorList>
    </citation>
    <scope>NUCLEOTIDE SEQUENCE [LARGE SCALE GENOMIC DNA]</scope>
    <source>
        <strain evidence="10 11">KSS8</strain>
    </source>
</reference>
<feature type="transmembrane region" description="Helical" evidence="8">
    <location>
        <begin position="115"/>
        <end position="136"/>
    </location>
</feature>
<feature type="transmembrane region" description="Helical" evidence="8">
    <location>
        <begin position="178"/>
        <end position="197"/>
    </location>
</feature>
<evidence type="ECO:0000313" key="10">
    <source>
        <dbReference type="EMBL" id="MCQ8277387.1"/>
    </source>
</evidence>
<evidence type="ECO:0000256" key="3">
    <source>
        <dbReference type="ARBA" id="ARBA00022448"/>
    </source>
</evidence>
<proteinExistence type="inferred from homology"/>
<dbReference type="SUPFAM" id="SSF103473">
    <property type="entry name" value="MFS general substrate transporter"/>
    <property type="match status" value="1"/>
</dbReference>
<keyword evidence="5 8" id="KW-1133">Transmembrane helix</keyword>
<dbReference type="InterPro" id="IPR005829">
    <property type="entry name" value="Sugar_transporter_CS"/>
</dbReference>
<dbReference type="PANTHER" id="PTHR48020:SF12">
    <property type="entry name" value="PROTON MYO-INOSITOL COTRANSPORTER"/>
    <property type="match status" value="1"/>
</dbReference>
<name>A0ABT1W3G1_9PROT</name>
<comment type="subcellular location">
    <subcellularLocation>
        <location evidence="1">Membrane</location>
        <topology evidence="1">Multi-pass membrane protein</topology>
    </subcellularLocation>
</comment>
<evidence type="ECO:0000256" key="6">
    <source>
        <dbReference type="ARBA" id="ARBA00023136"/>
    </source>
</evidence>
<comment type="similarity">
    <text evidence="2 7">Belongs to the major facilitator superfamily. Sugar transporter (TC 2.A.1.1) family.</text>
</comment>
<gene>
    <name evidence="10" type="ORF">NFI95_02845</name>
</gene>
<evidence type="ECO:0000256" key="7">
    <source>
        <dbReference type="RuleBase" id="RU003346"/>
    </source>
</evidence>
<dbReference type="Pfam" id="PF00083">
    <property type="entry name" value="Sugar_tr"/>
    <property type="match status" value="1"/>
</dbReference>
<dbReference type="InterPro" id="IPR005828">
    <property type="entry name" value="MFS_sugar_transport-like"/>
</dbReference>
<accession>A0ABT1W3G1</accession>
<evidence type="ECO:0000256" key="4">
    <source>
        <dbReference type="ARBA" id="ARBA00022692"/>
    </source>
</evidence>
<evidence type="ECO:0000313" key="11">
    <source>
        <dbReference type="Proteomes" id="UP001524587"/>
    </source>
</evidence>
<dbReference type="PANTHER" id="PTHR48020">
    <property type="entry name" value="PROTON MYO-INOSITOL COTRANSPORTER"/>
    <property type="match status" value="1"/>
</dbReference>
<sequence>MSTSIGNPDMGAASHSVPPRAFVICGLASLAGLMFGLDIGVIAGALDFIRQAFGLSDAAQGWVVSIMMIGAAVGAAVAGTVSYQLGRKKSLLIGAVLFMAGALLCGLAPTLSVLLIGRLVLGLAIGIVSFTGPLYISEMAPASWRGAMVSLYQFMLTLGIVLAFLSDTLLTGSGNWRLMLGIIAVPGLAFLIAVLFMPESPRWFLLRGCREEARAVLSELRGSPAEVDREVSEIGEQLSVRQLGTKLFTANPNFRRSVALGVGLQLVQQFTGINVIMYYAPKIFSLAGFGASAAAWATTVTGLVNVVATLLAIGFADSWGRRRMLNVSFIIMAVSMAIIGVMLSMGIHDQTSRYLLVGLVLVFVAGFAAAPGPLIWTLCSEIQPLQGRDFGVAVSTFANWGGNFVIGYAFPIMLTGLGQSLTFWTFAIFNGIFILFVLALVPETKGVSLETIEHRLFQGLPLRRIGR</sequence>
<keyword evidence="11" id="KW-1185">Reference proteome</keyword>
<dbReference type="EMBL" id="JAMSKV010000002">
    <property type="protein sequence ID" value="MCQ8277387.1"/>
    <property type="molecule type" value="Genomic_DNA"/>
</dbReference>
<feature type="transmembrane region" description="Helical" evidence="8">
    <location>
        <begin position="258"/>
        <end position="281"/>
    </location>
</feature>
<dbReference type="Gene3D" id="1.20.1250.20">
    <property type="entry name" value="MFS general substrate transporter like domains"/>
    <property type="match status" value="1"/>
</dbReference>
<feature type="transmembrane region" description="Helical" evidence="8">
    <location>
        <begin position="21"/>
        <end position="46"/>
    </location>
</feature>
<dbReference type="PROSITE" id="PS00217">
    <property type="entry name" value="SUGAR_TRANSPORT_2"/>
    <property type="match status" value="1"/>
</dbReference>
<feature type="transmembrane region" description="Helical" evidence="8">
    <location>
        <begin position="148"/>
        <end position="166"/>
    </location>
</feature>
<dbReference type="RefSeq" id="WP_422862837.1">
    <property type="nucleotide sequence ID" value="NZ_JAMSKV010000002.1"/>
</dbReference>
<dbReference type="InterPro" id="IPR003663">
    <property type="entry name" value="Sugar/inositol_transpt"/>
</dbReference>
<dbReference type="PRINTS" id="PR00171">
    <property type="entry name" value="SUGRTRNSPORT"/>
</dbReference>
<dbReference type="InterPro" id="IPR050814">
    <property type="entry name" value="Myo-inositol_Transporter"/>
</dbReference>
<dbReference type="Proteomes" id="UP001524587">
    <property type="component" value="Unassembled WGS sequence"/>
</dbReference>
<evidence type="ECO:0000256" key="1">
    <source>
        <dbReference type="ARBA" id="ARBA00004141"/>
    </source>
</evidence>
<protein>
    <submittedName>
        <fullName evidence="10">Sugar porter family MFS transporter</fullName>
    </submittedName>
</protein>
<keyword evidence="3 7" id="KW-0813">Transport</keyword>
<comment type="caution">
    <text evidence="10">The sequence shown here is derived from an EMBL/GenBank/DDBJ whole genome shotgun (WGS) entry which is preliminary data.</text>
</comment>
<dbReference type="PROSITE" id="PS50850">
    <property type="entry name" value="MFS"/>
    <property type="match status" value="1"/>
</dbReference>
<feature type="transmembrane region" description="Helical" evidence="8">
    <location>
        <begin position="58"/>
        <end position="79"/>
    </location>
</feature>
<organism evidence="10 11">
    <name type="scientific">Endosaccharibacter trunci</name>
    <dbReference type="NCBI Taxonomy" id="2812733"/>
    <lineage>
        <taxon>Bacteria</taxon>
        <taxon>Pseudomonadati</taxon>
        <taxon>Pseudomonadota</taxon>
        <taxon>Alphaproteobacteria</taxon>
        <taxon>Acetobacterales</taxon>
        <taxon>Acetobacteraceae</taxon>
        <taxon>Endosaccharibacter</taxon>
    </lineage>
</organism>
<keyword evidence="6 8" id="KW-0472">Membrane</keyword>
<dbReference type="InterPro" id="IPR020846">
    <property type="entry name" value="MFS_dom"/>
</dbReference>
<evidence type="ECO:0000256" key="8">
    <source>
        <dbReference type="SAM" id="Phobius"/>
    </source>
</evidence>